<evidence type="ECO:0000256" key="5">
    <source>
        <dbReference type="ARBA" id="ARBA00023010"/>
    </source>
</evidence>
<evidence type="ECO:0000256" key="6">
    <source>
        <dbReference type="ARBA" id="ARBA00023132"/>
    </source>
</evidence>
<evidence type="ECO:0000256" key="2">
    <source>
        <dbReference type="ARBA" id="ARBA00022448"/>
    </source>
</evidence>
<keyword evidence="2 8" id="KW-0813">Transport</keyword>
<accession>A0ABD2JG42</accession>
<dbReference type="Pfam" id="PF04121">
    <property type="entry name" value="Nup84_Nup100"/>
    <property type="match status" value="1"/>
</dbReference>
<keyword evidence="11" id="KW-1185">Reference proteome</keyword>
<comment type="similarity">
    <text evidence="1 8">Belongs to the nucleoporin Nup84/Nup107 family.</text>
</comment>
<dbReference type="GO" id="GO:0005643">
    <property type="term" value="C:nuclear pore"/>
    <property type="evidence" value="ECO:0007669"/>
    <property type="project" value="UniProtKB-SubCell"/>
</dbReference>
<dbReference type="GO" id="GO:0017056">
    <property type="term" value="F:structural constituent of nuclear pore"/>
    <property type="evidence" value="ECO:0007669"/>
    <property type="project" value="UniProtKB-UniRule"/>
</dbReference>
<organism evidence="10 11">
    <name type="scientific">Heterodera trifolii</name>
    <dbReference type="NCBI Taxonomy" id="157864"/>
    <lineage>
        <taxon>Eukaryota</taxon>
        <taxon>Metazoa</taxon>
        <taxon>Ecdysozoa</taxon>
        <taxon>Nematoda</taxon>
        <taxon>Chromadorea</taxon>
        <taxon>Rhabditida</taxon>
        <taxon>Tylenchina</taxon>
        <taxon>Tylenchomorpha</taxon>
        <taxon>Tylenchoidea</taxon>
        <taxon>Heteroderidae</taxon>
        <taxon>Heteroderinae</taxon>
        <taxon>Heterodera</taxon>
    </lineage>
</organism>
<protein>
    <recommendedName>
        <fullName evidence="8">Nuclear pore complex protein</fullName>
    </recommendedName>
</protein>
<evidence type="ECO:0000256" key="7">
    <source>
        <dbReference type="ARBA" id="ARBA00023242"/>
    </source>
</evidence>
<proteinExistence type="inferred from homology"/>
<evidence type="ECO:0000256" key="3">
    <source>
        <dbReference type="ARBA" id="ARBA00022816"/>
    </source>
</evidence>
<dbReference type="Proteomes" id="UP001620626">
    <property type="component" value="Unassembled WGS sequence"/>
</dbReference>
<comment type="function">
    <text evidence="8">Functions as a component of the nuclear pore complex (NPC).</text>
</comment>
<dbReference type="GO" id="GO:0031965">
    <property type="term" value="C:nuclear membrane"/>
    <property type="evidence" value="ECO:0007669"/>
    <property type="project" value="UniProtKB-SubCell"/>
</dbReference>
<evidence type="ECO:0000256" key="9">
    <source>
        <dbReference type="SAM" id="MobiDB-lite"/>
    </source>
</evidence>
<dbReference type="GO" id="GO:0051028">
    <property type="term" value="P:mRNA transport"/>
    <property type="evidence" value="ECO:0007669"/>
    <property type="project" value="UniProtKB-KW"/>
</dbReference>
<name>A0ABD2JG42_9BILA</name>
<feature type="region of interest" description="Disordered" evidence="9">
    <location>
        <begin position="42"/>
        <end position="61"/>
    </location>
</feature>
<sequence length="567" mass="66545">MDGFSVAVPSFGLFPHKFRLSNRCLKCENLLSEAKILNFPTASPETNDGRTNGRMMRGGGDDKRRLAKGHFEISRRRIFRHNEFIQLMPSKVMRIMAMDRLWAYLSCAAEALLDEELLQEHKKKDGELMALATDIQRREGMDLPKDVHSIFAELRNNESRPYYTLFEHLALERWDFAVRSIGEYFNAKKEGQIAADELRFFVHLVILLRLSGKCFTDLPIFDALIEQYSKLLQQMRLITIVPFYLYHLSPEKSTEKMLDFLMKLTFVSEQKEVLENAMKIGFDVPNLCRDVYRRFKDKHNFGPNIAREALRKAAEELILAWKWLAFCETETVWDAIIEANFLLRKFFLYGLMSEALQLMQLAPEKLPEIALRTFQTEFPDKEIPTKLKDAQREFDCYQLYFEAISRYSEWQNHVEGNRAPELPTKLSDERWARMDIRRRTEYELSVQKARDCLQKYYRLVETRAIEILEVILKMSDGWLVTIPLRDEDLADEEIVERAEDFVRIRKDYLASLLQKLIDIYHRSDMPMSVLDTATLIMDPIYCLYKALDKEKLQKLLKSISQAGASLL</sequence>
<keyword evidence="5 8" id="KW-0811">Translocation</keyword>
<comment type="subunit">
    <text evidence="8">Part of the nuclear pore complex (NPC).</text>
</comment>
<comment type="caution">
    <text evidence="10">The sequence shown here is derived from an EMBL/GenBank/DDBJ whole genome shotgun (WGS) entry which is preliminary data.</text>
</comment>
<keyword evidence="3" id="KW-0509">mRNA transport</keyword>
<gene>
    <name evidence="10" type="ORF">niasHT_030100</name>
</gene>
<keyword evidence="4" id="KW-0653">Protein transport</keyword>
<evidence type="ECO:0000256" key="1">
    <source>
        <dbReference type="ARBA" id="ARBA00009510"/>
    </source>
</evidence>
<evidence type="ECO:0000313" key="11">
    <source>
        <dbReference type="Proteomes" id="UP001620626"/>
    </source>
</evidence>
<keyword evidence="7 8" id="KW-0539">Nucleus</keyword>
<dbReference type="PANTHER" id="PTHR13003:SF2">
    <property type="entry name" value="NUCLEAR PORE COMPLEX PROTEIN NUP107"/>
    <property type="match status" value="1"/>
</dbReference>
<evidence type="ECO:0000313" key="10">
    <source>
        <dbReference type="EMBL" id="KAL3089591.1"/>
    </source>
</evidence>
<keyword evidence="6 8" id="KW-0906">Nuclear pore complex</keyword>
<dbReference type="InterPro" id="IPR007252">
    <property type="entry name" value="Nup84/Nup107"/>
</dbReference>
<dbReference type="EMBL" id="JBICBT010000981">
    <property type="protein sequence ID" value="KAL3089591.1"/>
    <property type="molecule type" value="Genomic_DNA"/>
</dbReference>
<keyword evidence="8" id="KW-0472">Membrane</keyword>
<dbReference type="Gene3D" id="1.20.190.50">
    <property type="match status" value="1"/>
</dbReference>
<reference evidence="10 11" key="1">
    <citation type="submission" date="2024-10" db="EMBL/GenBank/DDBJ databases">
        <authorList>
            <person name="Kim D."/>
        </authorList>
    </citation>
    <scope>NUCLEOTIDE SEQUENCE [LARGE SCALE GENOMIC DNA]</scope>
    <source>
        <strain evidence="10">BH-2024</strain>
    </source>
</reference>
<evidence type="ECO:0000256" key="8">
    <source>
        <dbReference type="RuleBase" id="RU365072"/>
    </source>
</evidence>
<dbReference type="GO" id="GO:0015031">
    <property type="term" value="P:protein transport"/>
    <property type="evidence" value="ECO:0007669"/>
    <property type="project" value="UniProtKB-KW"/>
</dbReference>
<evidence type="ECO:0000256" key="4">
    <source>
        <dbReference type="ARBA" id="ARBA00022927"/>
    </source>
</evidence>
<dbReference type="PANTHER" id="PTHR13003">
    <property type="entry name" value="NUP107-RELATED"/>
    <property type="match status" value="1"/>
</dbReference>
<dbReference type="AlphaFoldDB" id="A0ABD2JG42"/>
<comment type="subcellular location">
    <subcellularLocation>
        <location evidence="8">Nucleus</location>
        <location evidence="8">Nuclear pore complex</location>
    </subcellularLocation>
    <subcellularLocation>
        <location evidence="8">Nucleus membrane</location>
    </subcellularLocation>
</comment>